<dbReference type="GO" id="GO:0005737">
    <property type="term" value="C:cytoplasm"/>
    <property type="evidence" value="ECO:0007669"/>
    <property type="project" value="TreeGrafter"/>
</dbReference>
<organism evidence="6 7">
    <name type="scientific">Flavobacterium potami</name>
    <dbReference type="NCBI Taxonomy" id="2872310"/>
    <lineage>
        <taxon>Bacteria</taxon>
        <taxon>Pseudomonadati</taxon>
        <taxon>Bacteroidota</taxon>
        <taxon>Flavobacteriia</taxon>
        <taxon>Flavobacteriales</taxon>
        <taxon>Flavobacteriaceae</taxon>
        <taxon>Flavobacterium</taxon>
    </lineage>
</organism>
<dbReference type="SUPFAM" id="SSF56059">
    <property type="entry name" value="Glutathione synthetase ATP-binding domain-like"/>
    <property type="match status" value="1"/>
</dbReference>
<keyword evidence="3 4" id="KW-0067">ATP-binding</keyword>
<dbReference type="GO" id="GO:0004088">
    <property type="term" value="F:carbamoyl-phosphate synthase (glutamine-hydrolyzing) activity"/>
    <property type="evidence" value="ECO:0007669"/>
    <property type="project" value="TreeGrafter"/>
</dbReference>
<keyword evidence="1" id="KW-0436">Ligase</keyword>
<feature type="non-terminal residue" evidence="6">
    <location>
        <position position="1"/>
    </location>
</feature>
<evidence type="ECO:0000259" key="5">
    <source>
        <dbReference type="PROSITE" id="PS50975"/>
    </source>
</evidence>
<dbReference type="PANTHER" id="PTHR11405">
    <property type="entry name" value="CARBAMOYLTRANSFERASE FAMILY MEMBER"/>
    <property type="match status" value="1"/>
</dbReference>
<dbReference type="PROSITE" id="PS00867">
    <property type="entry name" value="CPSASE_2"/>
    <property type="match status" value="1"/>
</dbReference>
<evidence type="ECO:0000256" key="4">
    <source>
        <dbReference type="PROSITE-ProRule" id="PRU00409"/>
    </source>
</evidence>
<keyword evidence="7" id="KW-1185">Reference proteome</keyword>
<dbReference type="GO" id="GO:0046872">
    <property type="term" value="F:metal ion binding"/>
    <property type="evidence" value="ECO:0007669"/>
    <property type="project" value="InterPro"/>
</dbReference>
<dbReference type="GO" id="GO:0005524">
    <property type="term" value="F:ATP binding"/>
    <property type="evidence" value="ECO:0007669"/>
    <property type="project" value="UniProtKB-UniRule"/>
</dbReference>
<comment type="caution">
    <text evidence="6">The sequence shown here is derived from an EMBL/GenBank/DDBJ whole genome shotgun (WGS) entry which is preliminary data.</text>
</comment>
<dbReference type="InterPro" id="IPR011761">
    <property type="entry name" value="ATP-grasp"/>
</dbReference>
<feature type="domain" description="ATP-grasp" evidence="5">
    <location>
        <begin position="2"/>
        <end position="74"/>
    </location>
</feature>
<gene>
    <name evidence="6" type="ORF">K6T82_24295</name>
</gene>
<dbReference type="GO" id="GO:0006541">
    <property type="term" value="P:glutamine metabolic process"/>
    <property type="evidence" value="ECO:0007669"/>
    <property type="project" value="TreeGrafter"/>
</dbReference>
<dbReference type="Gene3D" id="3.30.470.20">
    <property type="entry name" value="ATP-grasp fold, B domain"/>
    <property type="match status" value="1"/>
</dbReference>
<name>A0A9X1HGE5_9FLAO</name>
<dbReference type="Proteomes" id="UP001139366">
    <property type="component" value="Unassembled WGS sequence"/>
</dbReference>
<dbReference type="PROSITE" id="PS50975">
    <property type="entry name" value="ATP_GRASP"/>
    <property type="match status" value="1"/>
</dbReference>
<dbReference type="PANTHER" id="PTHR11405:SF53">
    <property type="entry name" value="CARBAMOYL-PHOSPHATE SYNTHASE [AMMONIA], MITOCHONDRIAL"/>
    <property type="match status" value="1"/>
</dbReference>
<feature type="non-terminal residue" evidence="6">
    <location>
        <position position="93"/>
    </location>
</feature>
<sequence length="93" mass="9991">PPQTLSPEVLSQVRDYTRKIALGLKVKGLINIQMAEKGGKVYVLEANPRSSRTIPFVSKAVGISLAKIAAKVIVGHSLKSLGCMEEPKPNHVS</sequence>
<dbReference type="AlphaFoldDB" id="A0A9X1HGE5"/>
<evidence type="ECO:0000256" key="1">
    <source>
        <dbReference type="ARBA" id="ARBA00022598"/>
    </source>
</evidence>
<accession>A0A9X1HGE5</accession>
<evidence type="ECO:0000313" key="7">
    <source>
        <dbReference type="Proteomes" id="UP001139366"/>
    </source>
</evidence>
<evidence type="ECO:0000313" key="6">
    <source>
        <dbReference type="EMBL" id="MBZ4037888.1"/>
    </source>
</evidence>
<dbReference type="InterPro" id="IPR005479">
    <property type="entry name" value="CPAse_ATP-bd"/>
</dbReference>
<dbReference type="RefSeq" id="WP_223711646.1">
    <property type="nucleotide sequence ID" value="NZ_JAINUY010000081.1"/>
</dbReference>
<keyword evidence="2 4" id="KW-0547">Nucleotide-binding</keyword>
<evidence type="ECO:0000256" key="3">
    <source>
        <dbReference type="ARBA" id="ARBA00022840"/>
    </source>
</evidence>
<proteinExistence type="predicted"/>
<protein>
    <submittedName>
        <fullName evidence="6">ATP-grasp domain-containing protein</fullName>
    </submittedName>
</protein>
<dbReference type="EMBL" id="JAINUY010000081">
    <property type="protein sequence ID" value="MBZ4037888.1"/>
    <property type="molecule type" value="Genomic_DNA"/>
</dbReference>
<dbReference type="Pfam" id="PF02786">
    <property type="entry name" value="CPSase_L_D2"/>
    <property type="match status" value="1"/>
</dbReference>
<evidence type="ECO:0000256" key="2">
    <source>
        <dbReference type="ARBA" id="ARBA00022741"/>
    </source>
</evidence>
<reference evidence="6 7" key="1">
    <citation type="journal article" date="2023" name="Antonie Van Leeuwenhoek">
        <title>Flavobacterium potami sp. nov., a multi-metal resistance genes harbouring bacterium isolated from shallow river silt.</title>
        <authorList>
            <person name="Li S."/>
            <person name="Mao S."/>
            <person name="Mu W."/>
            <person name="Guo B."/>
            <person name="Li C."/>
            <person name="Zhu Q."/>
            <person name="Hou X."/>
            <person name="Zhao Y."/>
            <person name="Wei S."/>
            <person name="Liu H."/>
            <person name="Liu A."/>
        </authorList>
    </citation>
    <scope>NUCLEOTIDE SEQUENCE [LARGE SCALE GENOMIC DNA]</scope>
    <source>
        <strain evidence="6 7">17A</strain>
    </source>
</reference>